<keyword evidence="2" id="KW-1185">Reference proteome</keyword>
<protein>
    <submittedName>
        <fullName evidence="1">WGS project CCBQ000000000 data, contig 00041</fullName>
    </submittedName>
</protein>
<accession>A0A0A8L2V0</accession>
<proteinExistence type="predicted"/>
<comment type="caution">
    <text evidence="1">The sequence shown here is derived from an EMBL/GenBank/DDBJ whole genome shotgun (WGS) entry which is preliminary data.</text>
</comment>
<name>A0A0A8L2V0_9SACH</name>
<gene>
    <name evidence="1" type="ORF">KLDO_g772</name>
</gene>
<reference evidence="1 2" key="1">
    <citation type="submission" date="2014-03" db="EMBL/GenBank/DDBJ databases">
        <title>The genome of Kluyveromyces dobzhanskii.</title>
        <authorList>
            <person name="Nystedt B."/>
            <person name="Astrom S."/>
        </authorList>
    </citation>
    <scope>NUCLEOTIDE SEQUENCE [LARGE SCALE GENOMIC DNA]</scope>
    <source>
        <strain evidence="1 2">CBS 2104</strain>
    </source>
</reference>
<organism evidence="1 2">
    <name type="scientific">Kluyveromyces dobzhanskii CBS 2104</name>
    <dbReference type="NCBI Taxonomy" id="1427455"/>
    <lineage>
        <taxon>Eukaryota</taxon>
        <taxon>Fungi</taxon>
        <taxon>Dikarya</taxon>
        <taxon>Ascomycota</taxon>
        <taxon>Saccharomycotina</taxon>
        <taxon>Saccharomycetes</taxon>
        <taxon>Saccharomycetales</taxon>
        <taxon>Saccharomycetaceae</taxon>
        <taxon>Kluyveromyces</taxon>
    </lineage>
</organism>
<dbReference type="EMBL" id="CCBQ010000013">
    <property type="protein sequence ID" value="CDO92452.1"/>
    <property type="molecule type" value="Genomic_DNA"/>
</dbReference>
<evidence type="ECO:0000313" key="1">
    <source>
        <dbReference type="EMBL" id="CDO92452.1"/>
    </source>
</evidence>
<dbReference type="AlphaFoldDB" id="A0A0A8L2V0"/>
<sequence>MADVLNIEHTARSSDRLNTLRSEMKSMFEKIDKIDDSILVKDPDWMEELDFQESKTKWGTLKSMFKKSKVFNMNSGVSYDSSMILSRDFVLNLDELAESPRFGDVQEPLQRYYSDVEPAIPMEKRYHLISLVSRKLQLATPKFEDMGKGSLRFLWEHFRSSFTR</sequence>
<dbReference type="OrthoDB" id="4067528at2759"/>
<dbReference type="Proteomes" id="UP000031516">
    <property type="component" value="Unassembled WGS sequence"/>
</dbReference>
<evidence type="ECO:0000313" key="2">
    <source>
        <dbReference type="Proteomes" id="UP000031516"/>
    </source>
</evidence>